<evidence type="ECO:0000259" key="6">
    <source>
        <dbReference type="PROSITE" id="PS50850"/>
    </source>
</evidence>
<dbReference type="InterPro" id="IPR005828">
    <property type="entry name" value="MFS_sugar_transport-like"/>
</dbReference>
<evidence type="ECO:0000256" key="4">
    <source>
        <dbReference type="ARBA" id="ARBA00023136"/>
    </source>
</evidence>
<feature type="transmembrane region" description="Helical" evidence="5">
    <location>
        <begin position="185"/>
        <end position="206"/>
    </location>
</feature>
<proteinExistence type="predicted"/>
<dbReference type="PROSITE" id="PS50850">
    <property type="entry name" value="MFS"/>
    <property type="match status" value="1"/>
</dbReference>
<dbReference type="EMBL" id="CM035417">
    <property type="protein sequence ID" value="KAH7424020.1"/>
    <property type="molecule type" value="Genomic_DNA"/>
</dbReference>
<evidence type="ECO:0000256" key="3">
    <source>
        <dbReference type="ARBA" id="ARBA00022989"/>
    </source>
</evidence>
<dbReference type="InterPro" id="IPR036259">
    <property type="entry name" value="MFS_trans_sf"/>
</dbReference>
<feature type="domain" description="Major facilitator superfamily (MFS) profile" evidence="6">
    <location>
        <begin position="68"/>
        <end position="630"/>
    </location>
</feature>
<keyword evidence="8" id="KW-1185">Reference proteome</keyword>
<comment type="caution">
    <text evidence="7">The sequence shown here is derived from an EMBL/GenBank/DDBJ whole genome shotgun (WGS) entry which is preliminary data.</text>
</comment>
<sequence length="647" mass="70396">MKVKFQETKFSADDPLLPIVQEDKSGPVAACNRDGYGGVLLQAEKHQVTIDEVLNHHVGNFGRGQILHFLFISLSSILQALHILVPVFAEKSPDWNYILNINSNATSSHGHSQVLSTAILPDYAESLKEFDDQFMFRPPTAISNVLNNSVIRTSAPPCSLSDSKWSWLDKSESTVSQWDLVCDRAYLQGFAQSAFFIGGILGSSIFGHLSDWKLGRRGALALSTISLSVFGMLTAVAPNYGIYVICRALTGASSSGLAVASYVLIMELIGPSCRATVGLSTMYFFPIGSFLLVAVASAYRKLASVNYSWRYVYVITSIPSALYSISVVPSIHESPRWHLVRGRTQKAMEVLRSVAKKNGRNLTNDVVLITDHRNKDVFQNNENMPQEKGSLVQVFRRRDTRYRIIVLVVSWFACALGYYVFNLNVGNLGTNIYLSVTLNGMVEIPGYAVATLLLHRIGRRRSLVAALIVAGMATLSGAVLSSSMIKLSSISAPGMSVPTSDTVGRDAGLIPVHNHASPEMKTMGILSIAESHILRATEAATYIQLASSLMSLFCLSAAYNILYFYGSELFPTTVRNAAVSFAYQGGTMGSIVAPLVVASAQVNSSIPYFIIGAASLVSGVIAIKLPETMNTQLYESFEDMDTNLNEV</sequence>
<evidence type="ECO:0000313" key="7">
    <source>
        <dbReference type="EMBL" id="KAH7424020.1"/>
    </source>
</evidence>
<dbReference type="Gene3D" id="1.20.1250.20">
    <property type="entry name" value="MFS general substrate transporter like domains"/>
    <property type="match status" value="1"/>
</dbReference>
<dbReference type="OrthoDB" id="3936150at2759"/>
<keyword evidence="2 5" id="KW-0812">Transmembrane</keyword>
<dbReference type="Proteomes" id="UP000825935">
    <property type="component" value="Chromosome 12"/>
</dbReference>
<dbReference type="SUPFAM" id="SSF103473">
    <property type="entry name" value="MFS general substrate transporter"/>
    <property type="match status" value="1"/>
</dbReference>
<feature type="transmembrane region" description="Helical" evidence="5">
    <location>
        <begin position="606"/>
        <end position="625"/>
    </location>
</feature>
<feature type="transmembrane region" description="Helical" evidence="5">
    <location>
        <begin position="242"/>
        <end position="265"/>
    </location>
</feature>
<dbReference type="InterPro" id="IPR020846">
    <property type="entry name" value="MFS_dom"/>
</dbReference>
<dbReference type="AlphaFoldDB" id="A0A8T2TNR4"/>
<dbReference type="OMA" id="PFIICME"/>
<organism evidence="7 8">
    <name type="scientific">Ceratopteris richardii</name>
    <name type="common">Triangle waterfern</name>
    <dbReference type="NCBI Taxonomy" id="49495"/>
    <lineage>
        <taxon>Eukaryota</taxon>
        <taxon>Viridiplantae</taxon>
        <taxon>Streptophyta</taxon>
        <taxon>Embryophyta</taxon>
        <taxon>Tracheophyta</taxon>
        <taxon>Polypodiopsida</taxon>
        <taxon>Polypodiidae</taxon>
        <taxon>Polypodiales</taxon>
        <taxon>Pteridineae</taxon>
        <taxon>Pteridaceae</taxon>
        <taxon>Parkerioideae</taxon>
        <taxon>Ceratopteris</taxon>
    </lineage>
</organism>
<feature type="transmembrane region" description="Helical" evidence="5">
    <location>
        <begin position="542"/>
        <end position="565"/>
    </location>
</feature>
<dbReference type="Pfam" id="PF00083">
    <property type="entry name" value="Sugar_tr"/>
    <property type="match status" value="2"/>
</dbReference>
<protein>
    <recommendedName>
        <fullName evidence="6">Major facilitator superfamily (MFS) profile domain-containing protein</fullName>
    </recommendedName>
</protein>
<reference evidence="7" key="1">
    <citation type="submission" date="2021-08" db="EMBL/GenBank/DDBJ databases">
        <title>WGS assembly of Ceratopteris richardii.</title>
        <authorList>
            <person name="Marchant D.B."/>
            <person name="Chen G."/>
            <person name="Jenkins J."/>
            <person name="Shu S."/>
            <person name="Leebens-Mack J."/>
            <person name="Grimwood J."/>
            <person name="Schmutz J."/>
            <person name="Soltis P."/>
            <person name="Soltis D."/>
            <person name="Chen Z.-H."/>
        </authorList>
    </citation>
    <scope>NUCLEOTIDE SEQUENCE</scope>
    <source>
        <strain evidence="7">Whitten #5841</strain>
        <tissue evidence="7">Leaf</tissue>
    </source>
</reference>
<feature type="transmembrane region" description="Helical" evidence="5">
    <location>
        <begin position="463"/>
        <end position="485"/>
    </location>
</feature>
<dbReference type="GO" id="GO:0022857">
    <property type="term" value="F:transmembrane transporter activity"/>
    <property type="evidence" value="ECO:0007669"/>
    <property type="project" value="InterPro"/>
</dbReference>
<name>A0A8T2TNR4_CERRI</name>
<gene>
    <name evidence="7" type="ORF">KP509_12G085900</name>
</gene>
<comment type="subcellular location">
    <subcellularLocation>
        <location evidence="1">Membrane</location>
        <topology evidence="1">Multi-pass membrane protein</topology>
    </subcellularLocation>
</comment>
<evidence type="ECO:0000256" key="1">
    <source>
        <dbReference type="ARBA" id="ARBA00004141"/>
    </source>
</evidence>
<feature type="transmembrane region" description="Helical" evidence="5">
    <location>
        <begin position="432"/>
        <end position="454"/>
    </location>
</feature>
<feature type="transmembrane region" description="Helical" evidence="5">
    <location>
        <begin position="218"/>
        <end position="236"/>
    </location>
</feature>
<evidence type="ECO:0000256" key="5">
    <source>
        <dbReference type="SAM" id="Phobius"/>
    </source>
</evidence>
<dbReference type="GO" id="GO:0016020">
    <property type="term" value="C:membrane"/>
    <property type="evidence" value="ECO:0007669"/>
    <property type="project" value="UniProtKB-SubCell"/>
</dbReference>
<feature type="transmembrane region" description="Helical" evidence="5">
    <location>
        <begin position="66"/>
        <end position="89"/>
    </location>
</feature>
<evidence type="ECO:0000256" key="2">
    <source>
        <dbReference type="ARBA" id="ARBA00022692"/>
    </source>
</evidence>
<evidence type="ECO:0000313" key="8">
    <source>
        <dbReference type="Proteomes" id="UP000825935"/>
    </source>
</evidence>
<dbReference type="PANTHER" id="PTHR24064">
    <property type="entry name" value="SOLUTE CARRIER FAMILY 22 MEMBER"/>
    <property type="match status" value="1"/>
</dbReference>
<keyword evidence="3 5" id="KW-1133">Transmembrane helix</keyword>
<feature type="transmembrane region" description="Helical" evidence="5">
    <location>
        <begin position="311"/>
        <end position="331"/>
    </location>
</feature>
<feature type="transmembrane region" description="Helical" evidence="5">
    <location>
        <begin position="277"/>
        <end position="299"/>
    </location>
</feature>
<feature type="transmembrane region" description="Helical" evidence="5">
    <location>
        <begin position="577"/>
        <end position="600"/>
    </location>
</feature>
<keyword evidence="4 5" id="KW-0472">Membrane</keyword>
<accession>A0A8T2TNR4</accession>
<feature type="transmembrane region" description="Helical" evidence="5">
    <location>
        <begin position="402"/>
        <end position="420"/>
    </location>
</feature>